<evidence type="ECO:0000256" key="2">
    <source>
        <dbReference type="ARBA" id="ARBA00022448"/>
    </source>
</evidence>
<keyword evidence="15" id="KW-1185">Reference proteome</keyword>
<dbReference type="Gene3D" id="3.90.70.10">
    <property type="entry name" value="Cysteine proteinases"/>
    <property type="match status" value="1"/>
</dbReference>
<dbReference type="CDD" id="cd18570">
    <property type="entry name" value="ABC_6TM_PCAT1_LagD_like"/>
    <property type="match status" value="1"/>
</dbReference>
<evidence type="ECO:0000259" key="12">
    <source>
        <dbReference type="PROSITE" id="PS50929"/>
    </source>
</evidence>
<organism evidence="14 15">
    <name type="scientific">Chitinophaga costaii</name>
    <dbReference type="NCBI Taxonomy" id="1335309"/>
    <lineage>
        <taxon>Bacteria</taxon>
        <taxon>Pseudomonadati</taxon>
        <taxon>Bacteroidota</taxon>
        <taxon>Chitinophagia</taxon>
        <taxon>Chitinophagales</taxon>
        <taxon>Chitinophagaceae</taxon>
        <taxon>Chitinophaga</taxon>
    </lineage>
</organism>
<dbReference type="GO" id="GO:0005886">
    <property type="term" value="C:plasma membrane"/>
    <property type="evidence" value="ECO:0007669"/>
    <property type="project" value="UniProtKB-SubCell"/>
</dbReference>
<dbReference type="Proteomes" id="UP000242818">
    <property type="component" value="Unassembled WGS sequence"/>
</dbReference>
<dbReference type="PANTHER" id="PTHR43394:SF1">
    <property type="entry name" value="ATP-BINDING CASSETTE SUB-FAMILY B MEMBER 10, MITOCHONDRIAL"/>
    <property type="match status" value="1"/>
</dbReference>
<dbReference type="PROSITE" id="PS50893">
    <property type="entry name" value="ABC_TRANSPORTER_2"/>
    <property type="match status" value="1"/>
</dbReference>
<dbReference type="InterPro" id="IPR011527">
    <property type="entry name" value="ABC1_TM_dom"/>
</dbReference>
<protein>
    <submittedName>
        <fullName evidence="14">Bacteriocin-processing peptidase. Cysteine peptidase. MEROPS family C39</fullName>
    </submittedName>
</protein>
<keyword evidence="9 10" id="KW-0472">Membrane</keyword>
<evidence type="ECO:0000256" key="7">
    <source>
        <dbReference type="ARBA" id="ARBA00022840"/>
    </source>
</evidence>
<sequence>MKLPLTSRWKSSRRLLARQHDLTDCGAACLSSIAAYYHLQMPLARIRQYAGTDKKGTSLLGLLDAANRLGFKGKAIRGPYECLKEIPLPAVAHVIINQTLHHYVVLYAVKVNGVQVMDPADGQMHTYTPEAFQKIWTGVLLLLTPGEAFTEGNEKVPVAARFWYLLRPHGSTLLQVMFGAIVYTALGLSTSIFLQKIIDHVLPDRNGNLLNLMGIIMVALLVVGLCINHMRTVLTIKTGQQIDARLILGYYKHLLRLPQQFFDNMRVGEIISRMNDAVKIRVFLNEVMVSFAVNIFILFFSFALMFTYYWKLALMLIAIVPLYGLIYYFSNKVNKHTQRKLMEESADLQAQFVESVQSVGTIKRFGVEEYANLKTETRFIRVLKTIYRTSQNGLWIGNSSSFVTGAFTILLLWVGAGFVIQNLLTPGELLSFYSLIGYFTGPVAGLIGMNKTMQDALIAADRLFEIMDLERESMENKTALTPDMIGDIRFKDVFFRYGSRVNVFEGFNLHIPRGRITALVGESGSGKTTLLSLLQNIYPLQAGNVMIGEFDIRYLTTDSLRRYVSVVPQQVDLFAGNVIENIALGDFEPDVKKIVRICHDIQILDFIERLPQGFNTPLGEHGATLSGGQRQRIAIARALYKEPEVLILDEATAALDSQSELHIQHAIQQLRAADKTIVLIAHRLSTVIHADKIVVMSQGKVLEEGGHDALLQRQGAYYQMWEAQFPMISKMLKKPRIKRELPESEENIDKV</sequence>
<dbReference type="PROSITE" id="PS50990">
    <property type="entry name" value="PEPTIDASE_C39"/>
    <property type="match status" value="1"/>
</dbReference>
<dbReference type="InterPro" id="IPR017871">
    <property type="entry name" value="ABC_transporter-like_CS"/>
</dbReference>
<evidence type="ECO:0000256" key="10">
    <source>
        <dbReference type="SAM" id="Phobius"/>
    </source>
</evidence>
<evidence type="ECO:0000313" key="14">
    <source>
        <dbReference type="EMBL" id="SCB99140.1"/>
    </source>
</evidence>
<evidence type="ECO:0000256" key="9">
    <source>
        <dbReference type="ARBA" id="ARBA00023136"/>
    </source>
</evidence>
<evidence type="ECO:0000256" key="3">
    <source>
        <dbReference type="ARBA" id="ARBA00022475"/>
    </source>
</evidence>
<dbReference type="Gene3D" id="1.20.1560.10">
    <property type="entry name" value="ABC transporter type 1, transmembrane domain"/>
    <property type="match status" value="1"/>
</dbReference>
<evidence type="ECO:0000256" key="6">
    <source>
        <dbReference type="ARBA" id="ARBA00022801"/>
    </source>
</evidence>
<gene>
    <name evidence="14" type="ORF">GA0116948_102324</name>
</gene>
<feature type="transmembrane region" description="Helical" evidence="10">
    <location>
        <begin position="430"/>
        <end position="449"/>
    </location>
</feature>
<keyword evidence="4 10" id="KW-0812">Transmembrane</keyword>
<evidence type="ECO:0000259" key="11">
    <source>
        <dbReference type="PROSITE" id="PS50893"/>
    </source>
</evidence>
<keyword evidence="6" id="KW-0378">Hydrolase</keyword>
<dbReference type="PROSITE" id="PS50929">
    <property type="entry name" value="ABC_TM1F"/>
    <property type="match status" value="1"/>
</dbReference>
<dbReference type="InterPro" id="IPR003593">
    <property type="entry name" value="AAA+_ATPase"/>
</dbReference>
<evidence type="ECO:0000256" key="8">
    <source>
        <dbReference type="ARBA" id="ARBA00022989"/>
    </source>
</evidence>
<keyword evidence="7" id="KW-0067">ATP-binding</keyword>
<dbReference type="GO" id="GO:0016887">
    <property type="term" value="F:ATP hydrolysis activity"/>
    <property type="evidence" value="ECO:0007669"/>
    <property type="project" value="InterPro"/>
</dbReference>
<dbReference type="PANTHER" id="PTHR43394">
    <property type="entry name" value="ATP-DEPENDENT PERMEASE MDL1, MITOCHONDRIAL"/>
    <property type="match status" value="1"/>
</dbReference>
<dbReference type="GO" id="GO:0006508">
    <property type="term" value="P:proteolysis"/>
    <property type="evidence" value="ECO:0007669"/>
    <property type="project" value="InterPro"/>
</dbReference>
<dbReference type="PROSITE" id="PS00211">
    <property type="entry name" value="ABC_TRANSPORTER_1"/>
    <property type="match status" value="1"/>
</dbReference>
<comment type="subcellular location">
    <subcellularLocation>
        <location evidence="1">Cell membrane</location>
        <topology evidence="1">Multi-pass membrane protein</topology>
    </subcellularLocation>
</comment>
<feature type="domain" description="ABC transmembrane type-1" evidence="12">
    <location>
        <begin position="176"/>
        <end position="455"/>
    </location>
</feature>
<dbReference type="Gene3D" id="3.40.50.300">
    <property type="entry name" value="P-loop containing nucleotide triphosphate hydrolases"/>
    <property type="match status" value="1"/>
</dbReference>
<proteinExistence type="predicted"/>
<feature type="transmembrane region" description="Helical" evidence="10">
    <location>
        <begin position="402"/>
        <end position="424"/>
    </location>
</feature>
<dbReference type="Pfam" id="PF00664">
    <property type="entry name" value="ABC_membrane"/>
    <property type="match status" value="1"/>
</dbReference>
<dbReference type="Pfam" id="PF00005">
    <property type="entry name" value="ABC_tran"/>
    <property type="match status" value="1"/>
</dbReference>
<name>A0A1C4AWV9_9BACT</name>
<evidence type="ECO:0000256" key="5">
    <source>
        <dbReference type="ARBA" id="ARBA00022741"/>
    </source>
</evidence>
<dbReference type="InterPro" id="IPR003439">
    <property type="entry name" value="ABC_transporter-like_ATP-bd"/>
</dbReference>
<feature type="domain" description="ABC transporter" evidence="11">
    <location>
        <begin position="488"/>
        <end position="723"/>
    </location>
</feature>
<dbReference type="InterPro" id="IPR027417">
    <property type="entry name" value="P-loop_NTPase"/>
</dbReference>
<evidence type="ECO:0000256" key="4">
    <source>
        <dbReference type="ARBA" id="ARBA00022692"/>
    </source>
</evidence>
<dbReference type="SUPFAM" id="SSF52540">
    <property type="entry name" value="P-loop containing nucleoside triphosphate hydrolases"/>
    <property type="match status" value="1"/>
</dbReference>
<dbReference type="AlphaFoldDB" id="A0A1C4AWV9"/>
<dbReference type="CDD" id="cd02418">
    <property type="entry name" value="Peptidase_C39B"/>
    <property type="match status" value="1"/>
</dbReference>
<evidence type="ECO:0000259" key="13">
    <source>
        <dbReference type="PROSITE" id="PS50990"/>
    </source>
</evidence>
<dbReference type="InterPro" id="IPR036640">
    <property type="entry name" value="ABC1_TM_sf"/>
</dbReference>
<feature type="transmembrane region" description="Helical" evidence="10">
    <location>
        <begin position="312"/>
        <end position="330"/>
    </location>
</feature>
<dbReference type="FunFam" id="3.40.50.300:FF:000221">
    <property type="entry name" value="Multidrug ABC transporter ATP-binding protein"/>
    <property type="match status" value="1"/>
</dbReference>
<dbReference type="EMBL" id="FMAR01000002">
    <property type="protein sequence ID" value="SCB99140.1"/>
    <property type="molecule type" value="Genomic_DNA"/>
</dbReference>
<dbReference type="Pfam" id="PF03412">
    <property type="entry name" value="Peptidase_C39"/>
    <property type="match status" value="1"/>
</dbReference>
<dbReference type="GO" id="GO:0005524">
    <property type="term" value="F:ATP binding"/>
    <property type="evidence" value="ECO:0007669"/>
    <property type="project" value="UniProtKB-KW"/>
</dbReference>
<keyword evidence="5" id="KW-0547">Nucleotide-binding</keyword>
<accession>A0A1C4AWV9</accession>
<feature type="transmembrane region" description="Helical" evidence="10">
    <location>
        <begin position="282"/>
        <end position="306"/>
    </location>
</feature>
<feature type="domain" description="Peptidase C39" evidence="13">
    <location>
        <begin position="19"/>
        <end position="143"/>
    </location>
</feature>
<dbReference type="InterPro" id="IPR039421">
    <property type="entry name" value="Type_1_exporter"/>
</dbReference>
<dbReference type="OrthoDB" id="9760358at2"/>
<dbReference type="SUPFAM" id="SSF90123">
    <property type="entry name" value="ABC transporter transmembrane region"/>
    <property type="match status" value="1"/>
</dbReference>
<keyword evidence="8 10" id="KW-1133">Transmembrane helix</keyword>
<keyword evidence="3" id="KW-1003">Cell membrane</keyword>
<reference evidence="14 15" key="1">
    <citation type="submission" date="2016-08" db="EMBL/GenBank/DDBJ databases">
        <authorList>
            <person name="Seilhamer J.J."/>
        </authorList>
    </citation>
    <scope>NUCLEOTIDE SEQUENCE [LARGE SCALE GENOMIC DNA]</scope>
    <source>
        <strain evidence="14 15">A37T2</strain>
    </source>
</reference>
<evidence type="ECO:0000256" key="1">
    <source>
        <dbReference type="ARBA" id="ARBA00004651"/>
    </source>
</evidence>
<dbReference type="GO" id="GO:0015421">
    <property type="term" value="F:ABC-type oligopeptide transporter activity"/>
    <property type="evidence" value="ECO:0007669"/>
    <property type="project" value="TreeGrafter"/>
</dbReference>
<dbReference type="GO" id="GO:0008233">
    <property type="term" value="F:peptidase activity"/>
    <property type="evidence" value="ECO:0007669"/>
    <property type="project" value="InterPro"/>
</dbReference>
<feature type="transmembrane region" description="Helical" evidence="10">
    <location>
        <begin position="173"/>
        <end position="194"/>
    </location>
</feature>
<keyword evidence="2" id="KW-0813">Transport</keyword>
<feature type="transmembrane region" description="Helical" evidence="10">
    <location>
        <begin position="209"/>
        <end position="227"/>
    </location>
</feature>
<dbReference type="STRING" id="1335309.GA0116948_102324"/>
<dbReference type="InterPro" id="IPR005074">
    <property type="entry name" value="Peptidase_C39"/>
</dbReference>
<evidence type="ECO:0000313" key="15">
    <source>
        <dbReference type="Proteomes" id="UP000242818"/>
    </source>
</evidence>
<dbReference type="SMART" id="SM00382">
    <property type="entry name" value="AAA"/>
    <property type="match status" value="1"/>
</dbReference>